<accession>A0ACA9M3Y1</accession>
<evidence type="ECO:0000313" key="1">
    <source>
        <dbReference type="EMBL" id="CAG8558667.1"/>
    </source>
</evidence>
<organism evidence="1 2">
    <name type="scientific">Racocetra persica</name>
    <dbReference type="NCBI Taxonomy" id="160502"/>
    <lineage>
        <taxon>Eukaryota</taxon>
        <taxon>Fungi</taxon>
        <taxon>Fungi incertae sedis</taxon>
        <taxon>Mucoromycota</taxon>
        <taxon>Glomeromycotina</taxon>
        <taxon>Glomeromycetes</taxon>
        <taxon>Diversisporales</taxon>
        <taxon>Gigasporaceae</taxon>
        <taxon>Racocetra</taxon>
    </lineage>
</organism>
<dbReference type="Proteomes" id="UP000789920">
    <property type="component" value="Unassembled WGS sequence"/>
</dbReference>
<keyword evidence="2" id="KW-1185">Reference proteome</keyword>
<reference evidence="1" key="1">
    <citation type="submission" date="2021-06" db="EMBL/GenBank/DDBJ databases">
        <authorList>
            <person name="Kallberg Y."/>
            <person name="Tangrot J."/>
            <person name="Rosling A."/>
        </authorList>
    </citation>
    <scope>NUCLEOTIDE SEQUENCE</scope>
    <source>
        <strain evidence="1">MA461A</strain>
    </source>
</reference>
<dbReference type="EMBL" id="CAJVQC010005780">
    <property type="protein sequence ID" value="CAG8558667.1"/>
    <property type="molecule type" value="Genomic_DNA"/>
</dbReference>
<proteinExistence type="predicted"/>
<evidence type="ECO:0000313" key="2">
    <source>
        <dbReference type="Proteomes" id="UP000789920"/>
    </source>
</evidence>
<sequence>MSQSDSNQNDVSELKSYDPDLLFDSTISFSKHKFFELQFEEMNKIEANSKLVHDRNDSNFSKATNFKDKILRGPIYSVRQQRDYVIDAYVMAPIYYTETIKYNGINISVRRSRRIQNLPKLNYETTIRKKKPITKYFCEQCNYFHKKKQCKKKQVPYYCEKYADFRVQKKCDKCANFLIEPEDFDETLSDSSSNSNINDQTYYEPDAKDFVIRNRFKYIHSQNGTLLEDSQLYFSDNELMMDDSSSSNTCNSL</sequence>
<name>A0ACA9M3Y1_9GLOM</name>
<protein>
    <submittedName>
        <fullName evidence="1">36691_t:CDS:1</fullName>
    </submittedName>
</protein>
<gene>
    <name evidence="1" type="ORF">RPERSI_LOCUS4271</name>
</gene>
<comment type="caution">
    <text evidence="1">The sequence shown here is derived from an EMBL/GenBank/DDBJ whole genome shotgun (WGS) entry which is preliminary data.</text>
</comment>